<proteinExistence type="predicted"/>
<gene>
    <name evidence="1" type="ORF">pipiens_001311</name>
</gene>
<name>A0ABD1D302_CULPP</name>
<comment type="caution">
    <text evidence="1">The sequence shown here is derived from an EMBL/GenBank/DDBJ whole genome shotgun (WGS) entry which is preliminary data.</text>
</comment>
<keyword evidence="2" id="KW-1185">Reference proteome</keyword>
<dbReference type="EMBL" id="JBEHCU010007815">
    <property type="protein sequence ID" value="KAL1391614.1"/>
    <property type="molecule type" value="Genomic_DNA"/>
</dbReference>
<reference evidence="1 2" key="1">
    <citation type="submission" date="2024-05" db="EMBL/GenBank/DDBJ databases">
        <title>Culex pipiens pipiens assembly and annotation.</title>
        <authorList>
            <person name="Alout H."/>
            <person name="Durand T."/>
        </authorList>
    </citation>
    <scope>NUCLEOTIDE SEQUENCE [LARGE SCALE GENOMIC DNA]</scope>
    <source>
        <strain evidence="1">HA-2024</strain>
        <tissue evidence="1">Whole body</tissue>
    </source>
</reference>
<sequence>MVSSNAGRKRLYFESGKTVTVRRLAGIAKDSLLESFEAELEKITAQSVVCSARNSKEHVLVDFGDAEKLQQALKVANKDTTFLFRISTDVCRQRFIEQDVRGKIKRNKGLRLLPNFTLQRALYEGKTIDVHGALLYEPSPRAGSNRDYVQEAMGKIRELAAERRLSVAFHASMFPDLDEELTAVVETARGNLNAESFLRTYRAPWRVKQKQLTPLERQHVELHHDGMEYLRRIVDGRVPQFFDPAKSVQYTIRKHSGSVTEQVLENELVQSSGGSTTVVVAPMERAIQRGSGLCSVRPGHMDSNQPRQRFLEQHVQSEMMFHITANPRFMFLMPEGAILEALYKGIRPPVWEEWKVDQVDTTRDLRGRKQEKRVKRLARKAIRKVEKKAAKRGLSVQRWRDRFPEVDEEYLEAASGRVPDFILVDQSVGYDLPDKMTHWPDHIIVQHIKVETLSNIRSIKRLNSSQVIVQYVNAYQREKALRRYQYFMPHSLDGQTIYNQHFLEQDVVGEIHHQIAHTPFMVMGPERHVLDALCSGQKQNLPKGHKTPKLGYYSCRFGSHPPQVRLQIAQAVQQNFGLVCDFVAELTQVPDAELQREVQKFFRVAANGDKKCRKGFRLSLINSYGYRNGRLLFQMASRK</sequence>
<organism evidence="1 2">
    <name type="scientific">Culex pipiens pipiens</name>
    <name type="common">Northern house mosquito</name>
    <dbReference type="NCBI Taxonomy" id="38569"/>
    <lineage>
        <taxon>Eukaryota</taxon>
        <taxon>Metazoa</taxon>
        <taxon>Ecdysozoa</taxon>
        <taxon>Arthropoda</taxon>
        <taxon>Hexapoda</taxon>
        <taxon>Insecta</taxon>
        <taxon>Pterygota</taxon>
        <taxon>Neoptera</taxon>
        <taxon>Endopterygota</taxon>
        <taxon>Diptera</taxon>
        <taxon>Nematocera</taxon>
        <taxon>Culicoidea</taxon>
        <taxon>Culicidae</taxon>
        <taxon>Culicinae</taxon>
        <taxon>Culicini</taxon>
        <taxon>Culex</taxon>
        <taxon>Culex</taxon>
    </lineage>
</organism>
<evidence type="ECO:0000313" key="2">
    <source>
        <dbReference type="Proteomes" id="UP001562425"/>
    </source>
</evidence>
<protein>
    <submittedName>
        <fullName evidence="1">Uncharacterized protein</fullName>
    </submittedName>
</protein>
<dbReference type="AlphaFoldDB" id="A0ABD1D302"/>
<accession>A0ABD1D302</accession>
<evidence type="ECO:0000313" key="1">
    <source>
        <dbReference type="EMBL" id="KAL1391614.1"/>
    </source>
</evidence>
<dbReference type="Proteomes" id="UP001562425">
    <property type="component" value="Unassembled WGS sequence"/>
</dbReference>